<protein>
    <recommendedName>
        <fullName evidence="9">AN1-type domain-containing protein</fullName>
    </recommendedName>
</protein>
<dbReference type="InterPro" id="IPR050652">
    <property type="entry name" value="AN1_A20_ZnFinger"/>
</dbReference>
<dbReference type="SUPFAM" id="SSF57716">
    <property type="entry name" value="Glucocorticoid receptor-like (DNA-binding domain)"/>
    <property type="match status" value="1"/>
</dbReference>
<evidence type="ECO:0000256" key="3">
    <source>
        <dbReference type="ARBA" id="ARBA00022833"/>
    </source>
</evidence>
<gene>
    <name evidence="7" type="ORF">Ae201684_009021</name>
</gene>
<accession>A0A6G0X2M6</accession>
<keyword evidence="2 4" id="KW-0863">Zinc-finger</keyword>
<feature type="domain" description="A20-type" evidence="5">
    <location>
        <begin position="4"/>
        <end position="38"/>
    </location>
</feature>
<proteinExistence type="predicted"/>
<dbReference type="Proteomes" id="UP000481153">
    <property type="component" value="Unassembled WGS sequence"/>
</dbReference>
<dbReference type="SMART" id="SM00259">
    <property type="entry name" value="ZnF_A20"/>
    <property type="match status" value="1"/>
</dbReference>
<dbReference type="AlphaFoldDB" id="A0A6G0X2M6"/>
<dbReference type="SUPFAM" id="SSF118310">
    <property type="entry name" value="AN1-like Zinc finger"/>
    <property type="match status" value="1"/>
</dbReference>
<name>A0A6G0X2M6_9STRA</name>
<sequence length="149" mass="15980">MQQEESAALCSAGCGFFGNPAHHGMCSVCWKKRGAKIPADAPTVVPSSEPVSLPQPQVTATVALDSTTNEAVQDTQEPAKPIQSNKGRCWSCKKKVGLTGIECRCGYVYCGQHRFADQHDCSFDYKAADMAELAKRNPGGGAFNKLDKL</sequence>
<dbReference type="Gene3D" id="4.10.1110.10">
    <property type="entry name" value="AN1-like Zinc finger"/>
    <property type="match status" value="1"/>
</dbReference>
<evidence type="ECO:0000256" key="2">
    <source>
        <dbReference type="ARBA" id="ARBA00022771"/>
    </source>
</evidence>
<dbReference type="GO" id="GO:0003677">
    <property type="term" value="F:DNA binding"/>
    <property type="evidence" value="ECO:0007669"/>
    <property type="project" value="InterPro"/>
</dbReference>
<dbReference type="VEuPathDB" id="FungiDB:AeMF1_003297"/>
<keyword evidence="3" id="KW-0862">Zinc</keyword>
<dbReference type="InterPro" id="IPR000058">
    <property type="entry name" value="Znf_AN1"/>
</dbReference>
<evidence type="ECO:0000313" key="8">
    <source>
        <dbReference type="Proteomes" id="UP000481153"/>
    </source>
</evidence>
<dbReference type="PROSITE" id="PS51036">
    <property type="entry name" value="ZF_A20"/>
    <property type="match status" value="1"/>
</dbReference>
<feature type="domain" description="AN1-type" evidence="6">
    <location>
        <begin position="83"/>
        <end position="129"/>
    </location>
</feature>
<dbReference type="EMBL" id="VJMJ01000117">
    <property type="protein sequence ID" value="KAF0734153.1"/>
    <property type="molecule type" value="Genomic_DNA"/>
</dbReference>
<dbReference type="Gene3D" id="1.20.5.4770">
    <property type="match status" value="1"/>
</dbReference>
<dbReference type="InterPro" id="IPR002653">
    <property type="entry name" value="Znf_A20"/>
</dbReference>
<keyword evidence="8" id="KW-1185">Reference proteome</keyword>
<keyword evidence="1" id="KW-0479">Metal-binding</keyword>
<dbReference type="PANTHER" id="PTHR10634">
    <property type="entry name" value="AN1-TYPE ZINC FINGER PROTEIN"/>
    <property type="match status" value="1"/>
</dbReference>
<evidence type="ECO:0000259" key="5">
    <source>
        <dbReference type="PROSITE" id="PS51036"/>
    </source>
</evidence>
<reference evidence="7 8" key="1">
    <citation type="submission" date="2019-07" db="EMBL/GenBank/DDBJ databases">
        <title>Genomics analysis of Aphanomyces spp. identifies a new class of oomycete effector associated with host adaptation.</title>
        <authorList>
            <person name="Gaulin E."/>
        </authorList>
    </citation>
    <scope>NUCLEOTIDE SEQUENCE [LARGE SCALE GENOMIC DNA]</scope>
    <source>
        <strain evidence="7 8">ATCC 201684</strain>
    </source>
</reference>
<organism evidence="7 8">
    <name type="scientific">Aphanomyces euteiches</name>
    <dbReference type="NCBI Taxonomy" id="100861"/>
    <lineage>
        <taxon>Eukaryota</taxon>
        <taxon>Sar</taxon>
        <taxon>Stramenopiles</taxon>
        <taxon>Oomycota</taxon>
        <taxon>Saprolegniomycetes</taxon>
        <taxon>Saprolegniales</taxon>
        <taxon>Verrucalvaceae</taxon>
        <taxon>Aphanomyces</taxon>
    </lineage>
</organism>
<evidence type="ECO:0000259" key="6">
    <source>
        <dbReference type="PROSITE" id="PS51039"/>
    </source>
</evidence>
<dbReference type="GO" id="GO:0008270">
    <property type="term" value="F:zinc ion binding"/>
    <property type="evidence" value="ECO:0007669"/>
    <property type="project" value="UniProtKB-KW"/>
</dbReference>
<dbReference type="Pfam" id="PF01428">
    <property type="entry name" value="zf-AN1"/>
    <property type="match status" value="1"/>
</dbReference>
<dbReference type="SMART" id="SM00154">
    <property type="entry name" value="ZnF_AN1"/>
    <property type="match status" value="1"/>
</dbReference>
<dbReference type="FunFam" id="4.10.1110.10:FF:000001">
    <property type="entry name" value="Zinc finger AN1-type containing 6"/>
    <property type="match status" value="1"/>
</dbReference>
<evidence type="ECO:0008006" key="9">
    <source>
        <dbReference type="Google" id="ProtNLM"/>
    </source>
</evidence>
<dbReference type="PROSITE" id="PS51039">
    <property type="entry name" value="ZF_AN1"/>
    <property type="match status" value="1"/>
</dbReference>
<dbReference type="InterPro" id="IPR035896">
    <property type="entry name" value="AN1-like_Znf"/>
</dbReference>
<evidence type="ECO:0000256" key="1">
    <source>
        <dbReference type="ARBA" id="ARBA00022723"/>
    </source>
</evidence>
<dbReference type="PANTHER" id="PTHR10634:SF149">
    <property type="entry name" value="AN1-TYPE DOMAIN-CONTAINING PROTEIN-RELATED"/>
    <property type="match status" value="1"/>
</dbReference>
<evidence type="ECO:0000313" key="7">
    <source>
        <dbReference type="EMBL" id="KAF0734153.1"/>
    </source>
</evidence>
<evidence type="ECO:0000256" key="4">
    <source>
        <dbReference type="PROSITE-ProRule" id="PRU00449"/>
    </source>
</evidence>
<comment type="caution">
    <text evidence="7">The sequence shown here is derived from an EMBL/GenBank/DDBJ whole genome shotgun (WGS) entry which is preliminary data.</text>
</comment>
<dbReference type="Pfam" id="PF01754">
    <property type="entry name" value="zf-A20"/>
    <property type="match status" value="1"/>
</dbReference>